<keyword evidence="4" id="KW-0479">Metal-binding</keyword>
<dbReference type="Proteomes" id="UP000821853">
    <property type="component" value="Chromosome 8"/>
</dbReference>
<dbReference type="Pfam" id="PF01431">
    <property type="entry name" value="Peptidase_M13"/>
    <property type="match status" value="1"/>
</dbReference>
<evidence type="ECO:0000256" key="4">
    <source>
        <dbReference type="ARBA" id="ARBA00022723"/>
    </source>
</evidence>
<dbReference type="Gene3D" id="3.40.390.10">
    <property type="entry name" value="Collagenase (Catalytic Domain)"/>
    <property type="match status" value="1"/>
</dbReference>
<evidence type="ECO:0000256" key="1">
    <source>
        <dbReference type="ARBA" id="ARBA00001947"/>
    </source>
</evidence>
<sequence length="667" mass="76047">MTIVVAAFLVALVLSGVLGYAIYLRNKVFIQYCDWPGCLEQVKELRAAMDPSVKPCDNFYKFVCGSWKPLWGERSMIERMYAKSFSIAAAELEKEEGTVVPTVHQFYKSCTRNRSYDEAAAEIEDFKKFKQDLGLMWPEIRRPAGRDFLRILITMAVQWNINILFTVRAWRAFRGRGQTLFMRRGALEPMWRDDGFAELVMVHCELLNASGCTDVVRKLARTVRHIHNAVVNITLDTTTEVAIPVRNISNFIRRGKPWEEYLNEAYENRFSWDPDKTVVLEDALILENIKKLLAKYTGVSDTKLLMGLAWVFIRTHLWVFTGQTHLHPTPELLQRPTPGELACLKLAEGAFGLAVSAKHIHQRYDTVMRGMLKDFFFRIKKSLKTQFYDAPWIPDIINQKYFLKLDAMALDMMPPEDFFSNERLAKLYSGFPTINHTSFVQNYIEVMKAFRQKLTDEAFADVVAKSLEGASLGRVASVYYHYYNTIFMGLGVLEPPLLHAKGTFATKFGSAGTLLAASMARSFGRLGVQFNHRGEAENWWTPPDAYEDRMSCDLRASAAGAAANSTPATTAPLYALLSALETSFDAYRDSLPKKGEKDYDADDFRLLGLEEYSDDQVFFMSYCLMTCAVDGNSDMCNVPMRHSKNFSRVYSCPRDAKMNPKKKCIFF</sequence>
<evidence type="ECO:0000259" key="8">
    <source>
        <dbReference type="Pfam" id="PF01431"/>
    </source>
</evidence>
<gene>
    <name evidence="10" type="ORF">HPB48_008705</name>
</gene>
<dbReference type="OMA" id="FFMSYCL"/>
<dbReference type="GO" id="GO:0005886">
    <property type="term" value="C:plasma membrane"/>
    <property type="evidence" value="ECO:0007669"/>
    <property type="project" value="TreeGrafter"/>
</dbReference>
<dbReference type="InterPro" id="IPR042089">
    <property type="entry name" value="Peptidase_M13_dom_2"/>
</dbReference>
<comment type="cofactor">
    <cofactor evidence="1">
        <name>Zn(2+)</name>
        <dbReference type="ChEBI" id="CHEBI:29105"/>
    </cofactor>
</comment>
<dbReference type="Gene3D" id="1.10.1380.10">
    <property type="entry name" value="Neutral endopeptidase , domain2"/>
    <property type="match status" value="1"/>
</dbReference>
<keyword evidence="7" id="KW-0482">Metalloprotease</keyword>
<evidence type="ECO:0000256" key="5">
    <source>
        <dbReference type="ARBA" id="ARBA00022801"/>
    </source>
</evidence>
<dbReference type="GO" id="GO:0046872">
    <property type="term" value="F:metal ion binding"/>
    <property type="evidence" value="ECO:0007669"/>
    <property type="project" value="UniProtKB-KW"/>
</dbReference>
<accession>A0A9J6H0P0</accession>
<dbReference type="PANTHER" id="PTHR11733">
    <property type="entry name" value="ZINC METALLOPROTEASE FAMILY M13 NEPRILYSIN-RELATED"/>
    <property type="match status" value="1"/>
</dbReference>
<dbReference type="InterPro" id="IPR000718">
    <property type="entry name" value="Peptidase_M13"/>
</dbReference>
<comment type="similarity">
    <text evidence="2">Belongs to the peptidase M13 family.</text>
</comment>
<keyword evidence="3" id="KW-0645">Protease</keyword>
<comment type="caution">
    <text evidence="10">The sequence shown here is derived from an EMBL/GenBank/DDBJ whole genome shotgun (WGS) entry which is preliminary data.</text>
</comment>
<evidence type="ECO:0008006" key="12">
    <source>
        <dbReference type="Google" id="ProtNLM"/>
    </source>
</evidence>
<dbReference type="InterPro" id="IPR008753">
    <property type="entry name" value="Peptidase_M13_N"/>
</dbReference>
<evidence type="ECO:0000256" key="6">
    <source>
        <dbReference type="ARBA" id="ARBA00022833"/>
    </source>
</evidence>
<dbReference type="GO" id="GO:0016485">
    <property type="term" value="P:protein processing"/>
    <property type="evidence" value="ECO:0007669"/>
    <property type="project" value="TreeGrafter"/>
</dbReference>
<dbReference type="OrthoDB" id="6497999at2759"/>
<keyword evidence="11" id="KW-1185">Reference proteome</keyword>
<evidence type="ECO:0000313" key="11">
    <source>
        <dbReference type="Proteomes" id="UP000821853"/>
    </source>
</evidence>
<dbReference type="InterPro" id="IPR018497">
    <property type="entry name" value="Peptidase_M13_C"/>
</dbReference>
<evidence type="ECO:0000256" key="2">
    <source>
        <dbReference type="ARBA" id="ARBA00007357"/>
    </source>
</evidence>
<dbReference type="EMBL" id="JABSTR010000010">
    <property type="protein sequence ID" value="KAH9380544.1"/>
    <property type="molecule type" value="Genomic_DNA"/>
</dbReference>
<dbReference type="PANTHER" id="PTHR11733:SF241">
    <property type="entry name" value="GH26575P-RELATED"/>
    <property type="match status" value="1"/>
</dbReference>
<dbReference type="PROSITE" id="PS51885">
    <property type="entry name" value="NEPRILYSIN"/>
    <property type="match status" value="1"/>
</dbReference>
<reference evidence="10 11" key="1">
    <citation type="journal article" date="2020" name="Cell">
        <title>Large-Scale Comparative Analyses of Tick Genomes Elucidate Their Genetic Diversity and Vector Capacities.</title>
        <authorList>
            <consortium name="Tick Genome and Microbiome Consortium (TIGMIC)"/>
            <person name="Jia N."/>
            <person name="Wang J."/>
            <person name="Shi W."/>
            <person name="Du L."/>
            <person name="Sun Y."/>
            <person name="Zhan W."/>
            <person name="Jiang J.F."/>
            <person name="Wang Q."/>
            <person name="Zhang B."/>
            <person name="Ji P."/>
            <person name="Bell-Sakyi L."/>
            <person name="Cui X.M."/>
            <person name="Yuan T.T."/>
            <person name="Jiang B.G."/>
            <person name="Yang W.F."/>
            <person name="Lam T.T."/>
            <person name="Chang Q.C."/>
            <person name="Ding S.J."/>
            <person name="Wang X.J."/>
            <person name="Zhu J.G."/>
            <person name="Ruan X.D."/>
            <person name="Zhao L."/>
            <person name="Wei J.T."/>
            <person name="Ye R.Z."/>
            <person name="Que T.C."/>
            <person name="Du C.H."/>
            <person name="Zhou Y.H."/>
            <person name="Cheng J.X."/>
            <person name="Dai P.F."/>
            <person name="Guo W.B."/>
            <person name="Han X.H."/>
            <person name="Huang E.J."/>
            <person name="Li L.F."/>
            <person name="Wei W."/>
            <person name="Gao Y.C."/>
            <person name="Liu J.Z."/>
            <person name="Shao H.Z."/>
            <person name="Wang X."/>
            <person name="Wang C.C."/>
            <person name="Yang T.C."/>
            <person name="Huo Q.B."/>
            <person name="Li W."/>
            <person name="Chen H.Y."/>
            <person name="Chen S.E."/>
            <person name="Zhou L.G."/>
            <person name="Ni X.B."/>
            <person name="Tian J.H."/>
            <person name="Sheng Y."/>
            <person name="Liu T."/>
            <person name="Pan Y.S."/>
            <person name="Xia L.Y."/>
            <person name="Li J."/>
            <person name="Zhao F."/>
            <person name="Cao W.C."/>
        </authorList>
    </citation>
    <scope>NUCLEOTIDE SEQUENCE [LARGE SCALE GENOMIC DNA]</scope>
    <source>
        <strain evidence="10">HaeL-2018</strain>
    </source>
</reference>
<keyword evidence="5" id="KW-0378">Hydrolase</keyword>
<evidence type="ECO:0000259" key="9">
    <source>
        <dbReference type="Pfam" id="PF05649"/>
    </source>
</evidence>
<evidence type="ECO:0000313" key="10">
    <source>
        <dbReference type="EMBL" id="KAH9380544.1"/>
    </source>
</evidence>
<dbReference type="GO" id="GO:0004222">
    <property type="term" value="F:metalloendopeptidase activity"/>
    <property type="evidence" value="ECO:0007669"/>
    <property type="project" value="InterPro"/>
</dbReference>
<dbReference type="SUPFAM" id="SSF55486">
    <property type="entry name" value="Metalloproteases ('zincins'), catalytic domain"/>
    <property type="match status" value="1"/>
</dbReference>
<dbReference type="InterPro" id="IPR024079">
    <property type="entry name" value="MetalloPept_cat_dom_sf"/>
</dbReference>
<organism evidence="10 11">
    <name type="scientific">Haemaphysalis longicornis</name>
    <name type="common">Bush tick</name>
    <dbReference type="NCBI Taxonomy" id="44386"/>
    <lineage>
        <taxon>Eukaryota</taxon>
        <taxon>Metazoa</taxon>
        <taxon>Ecdysozoa</taxon>
        <taxon>Arthropoda</taxon>
        <taxon>Chelicerata</taxon>
        <taxon>Arachnida</taxon>
        <taxon>Acari</taxon>
        <taxon>Parasitiformes</taxon>
        <taxon>Ixodida</taxon>
        <taxon>Ixodoidea</taxon>
        <taxon>Ixodidae</taxon>
        <taxon>Haemaphysalinae</taxon>
        <taxon>Haemaphysalis</taxon>
    </lineage>
</organism>
<protein>
    <recommendedName>
        <fullName evidence="12">M13 family peptidase</fullName>
    </recommendedName>
</protein>
<keyword evidence="6" id="KW-0862">Zinc</keyword>
<proteinExistence type="inferred from homology"/>
<dbReference type="AlphaFoldDB" id="A0A9J6H0P0"/>
<dbReference type="Pfam" id="PF05649">
    <property type="entry name" value="Peptidase_M13_N"/>
    <property type="match status" value="1"/>
</dbReference>
<feature type="domain" description="Peptidase M13 N-terminal" evidence="9">
    <location>
        <begin position="55"/>
        <end position="409"/>
    </location>
</feature>
<name>A0A9J6H0P0_HAELO</name>
<dbReference type="VEuPathDB" id="VectorBase:HLOH_065076"/>
<evidence type="ECO:0000256" key="3">
    <source>
        <dbReference type="ARBA" id="ARBA00022670"/>
    </source>
</evidence>
<evidence type="ECO:0000256" key="7">
    <source>
        <dbReference type="ARBA" id="ARBA00023049"/>
    </source>
</evidence>
<feature type="domain" description="Peptidase M13 C-terminal" evidence="8">
    <location>
        <begin position="479"/>
        <end position="657"/>
    </location>
</feature>